<dbReference type="InterPro" id="IPR004394">
    <property type="entry name" value="Iojap/RsfS/C7orf30"/>
</dbReference>
<comment type="subcellular location">
    <subcellularLocation>
        <location evidence="1">Mitochondrion</location>
    </subcellularLocation>
</comment>
<dbReference type="InterPro" id="IPR043519">
    <property type="entry name" value="NT_sf"/>
</dbReference>
<accession>A0A9Q0MI16</accession>
<dbReference type="PANTHER" id="PTHR21043">
    <property type="entry name" value="IOJAP SUPERFAMILY ORTHOLOG"/>
    <property type="match status" value="1"/>
</dbReference>
<dbReference type="GO" id="GO:0043023">
    <property type="term" value="F:ribosomal large subunit binding"/>
    <property type="evidence" value="ECO:0007669"/>
    <property type="project" value="TreeGrafter"/>
</dbReference>
<dbReference type="Pfam" id="PF02410">
    <property type="entry name" value="RsfS"/>
    <property type="match status" value="1"/>
</dbReference>
<dbReference type="Proteomes" id="UP001151699">
    <property type="component" value="Unassembled WGS sequence"/>
</dbReference>
<evidence type="ECO:0000256" key="5">
    <source>
        <dbReference type="ARBA" id="ARBA00073331"/>
    </source>
</evidence>
<dbReference type="PANTHER" id="PTHR21043:SF0">
    <property type="entry name" value="MITOCHONDRIAL ASSEMBLY OF RIBOSOMAL LARGE SUBUNIT PROTEIN 1"/>
    <property type="match status" value="1"/>
</dbReference>
<dbReference type="EMBL" id="WJQU01003789">
    <property type="protein sequence ID" value="KAJ6622137.1"/>
    <property type="molecule type" value="Genomic_DNA"/>
</dbReference>
<protein>
    <recommendedName>
        <fullName evidence="5">Mitochondrial assembly of ribosomal large subunit protein 1</fullName>
    </recommendedName>
</protein>
<dbReference type="SUPFAM" id="SSF81301">
    <property type="entry name" value="Nucleotidyltransferase"/>
    <property type="match status" value="1"/>
</dbReference>
<dbReference type="AlphaFoldDB" id="A0A9Q0MI16"/>
<evidence type="ECO:0000313" key="6">
    <source>
        <dbReference type="EMBL" id="KAJ6622137.1"/>
    </source>
</evidence>
<sequence length="294" mass="33790">MTCQQFDSTDHMVTSFQPKNCKVSSRGNILLFTSDSCALYNPENQKDNKNVMFSVRNLARLSYLRTKRLCMARHLHDDHKMDPSKIVTNPKDKVPTTSPAVASKFNVYTDDTVSVILDVDEERQRIAEEITETDEILDYKAYAGLNLERGVSGVFDIEDLVEVLRRENAEDIFVCTVPAHLKYVDYMCVVTGRSLRHRIALAQFVRKLFKIKRHKGEILPRIEGEKSKIWMAMDLGNISLHIFSADARALYDVESLWSVGWEFDKEYNESKELGIEKIKNSAIFLGDLMPNERI</sequence>
<name>A0A9Q0MI16_9DIPT</name>
<evidence type="ECO:0000256" key="4">
    <source>
        <dbReference type="ARBA" id="ARBA00053669"/>
    </source>
</evidence>
<dbReference type="NCBIfam" id="TIGR00090">
    <property type="entry name" value="rsfS_iojap_ybeB"/>
    <property type="match status" value="1"/>
</dbReference>
<comment type="similarity">
    <text evidence="2">Belongs to the Iojap/RsfS family.</text>
</comment>
<dbReference type="Gene3D" id="3.30.460.10">
    <property type="entry name" value="Beta Polymerase, domain 2"/>
    <property type="match status" value="1"/>
</dbReference>
<reference evidence="6" key="1">
    <citation type="submission" date="2022-07" db="EMBL/GenBank/DDBJ databases">
        <authorList>
            <person name="Trinca V."/>
            <person name="Uliana J.V.C."/>
            <person name="Torres T.T."/>
            <person name="Ward R.J."/>
            <person name="Monesi N."/>
        </authorList>
    </citation>
    <scope>NUCLEOTIDE SEQUENCE</scope>
    <source>
        <strain evidence="6">HSMRA1968</strain>
        <tissue evidence="6">Whole embryos</tissue>
    </source>
</reference>
<comment type="caution">
    <text evidence="6">The sequence shown here is derived from an EMBL/GenBank/DDBJ whole genome shotgun (WGS) entry which is preliminary data.</text>
</comment>
<evidence type="ECO:0000256" key="2">
    <source>
        <dbReference type="ARBA" id="ARBA00010574"/>
    </source>
</evidence>
<dbReference type="GO" id="GO:0017148">
    <property type="term" value="P:negative regulation of translation"/>
    <property type="evidence" value="ECO:0007669"/>
    <property type="project" value="TreeGrafter"/>
</dbReference>
<comment type="function">
    <text evidence="4">Required for normal mitochondrial ribosome function and mitochondrial translation. May play a role in ribosome biogenesis by preventing premature association of the 28S and 39S ribosomal subunits. Interacts with mitochondrial ribosomal protein uL14m (MRPL14), probably blocking formation of intersubunit bridge B8, preventing association of the 28S and 39S ribosomal subunits. Addition to isolated mitochondrial ribosomal subunits partially inhibits translation, probably by interfering with the association of the 28S and 39S ribosomal subunits and the formation of functional ribosomes. May also participate in the assembly and/or regulation of the stability of the large subunit of the mitochondrial ribosome. May function as a ribosomal silencing factor.</text>
</comment>
<dbReference type="FunFam" id="3.30.460.10:FF:000018">
    <property type="entry name" value="Mitochondrial assembly of ribosomal large subunit 1"/>
    <property type="match status" value="1"/>
</dbReference>
<gene>
    <name evidence="6" type="primary">MALSU1</name>
    <name evidence="6" type="ORF">Bhyg_17360</name>
</gene>
<dbReference type="GO" id="GO:0090071">
    <property type="term" value="P:negative regulation of ribosome biogenesis"/>
    <property type="evidence" value="ECO:0007669"/>
    <property type="project" value="TreeGrafter"/>
</dbReference>
<evidence type="ECO:0000256" key="1">
    <source>
        <dbReference type="ARBA" id="ARBA00004173"/>
    </source>
</evidence>
<evidence type="ECO:0000313" key="7">
    <source>
        <dbReference type="Proteomes" id="UP001151699"/>
    </source>
</evidence>
<keyword evidence="3" id="KW-0496">Mitochondrion</keyword>
<proteinExistence type="inferred from homology"/>
<keyword evidence="7" id="KW-1185">Reference proteome</keyword>
<dbReference type="HAMAP" id="MF_01477">
    <property type="entry name" value="Iojap_RsfS"/>
    <property type="match status" value="1"/>
</dbReference>
<evidence type="ECO:0000256" key="3">
    <source>
        <dbReference type="ARBA" id="ARBA00023128"/>
    </source>
</evidence>
<dbReference type="GO" id="GO:0005739">
    <property type="term" value="C:mitochondrion"/>
    <property type="evidence" value="ECO:0007669"/>
    <property type="project" value="UniProtKB-SubCell"/>
</dbReference>
<organism evidence="6 7">
    <name type="scientific">Pseudolycoriella hygida</name>
    <dbReference type="NCBI Taxonomy" id="35572"/>
    <lineage>
        <taxon>Eukaryota</taxon>
        <taxon>Metazoa</taxon>
        <taxon>Ecdysozoa</taxon>
        <taxon>Arthropoda</taxon>
        <taxon>Hexapoda</taxon>
        <taxon>Insecta</taxon>
        <taxon>Pterygota</taxon>
        <taxon>Neoptera</taxon>
        <taxon>Endopterygota</taxon>
        <taxon>Diptera</taxon>
        <taxon>Nematocera</taxon>
        <taxon>Sciaroidea</taxon>
        <taxon>Sciaridae</taxon>
        <taxon>Pseudolycoriella</taxon>
    </lineage>
</organism>
<dbReference type="OrthoDB" id="21330at2759"/>